<protein>
    <submittedName>
        <fullName evidence="6">Phosphoglucosamine mutase</fullName>
        <ecNumber evidence="6">5.4.2.10</ecNumber>
        <ecNumber evidence="6">5.4.2.2</ecNumber>
    </submittedName>
</protein>
<accession>A0A378VUC3</accession>
<dbReference type="EMBL" id="UGRI01000001">
    <property type="protein sequence ID" value="SUA20439.1"/>
    <property type="molecule type" value="Genomic_DNA"/>
</dbReference>
<proteinExistence type="predicted"/>
<gene>
    <name evidence="6" type="primary">glmM_2</name>
    <name evidence="6" type="ORF">NCTC11421_00522</name>
</gene>
<dbReference type="Gene3D" id="3.30.310.50">
    <property type="entry name" value="Alpha-D-phosphohexomutase, C-terminal domain"/>
    <property type="match status" value="1"/>
</dbReference>
<dbReference type="Pfam" id="PF00408">
    <property type="entry name" value="PGM_PMM_IV"/>
    <property type="match status" value="1"/>
</dbReference>
<reference evidence="6" key="1">
    <citation type="submission" date="2018-06" db="EMBL/GenBank/DDBJ databases">
        <authorList>
            <consortium name="Pathogen Informatics"/>
            <person name="Doyle S."/>
        </authorList>
    </citation>
    <scope>NUCLEOTIDE SEQUENCE [LARGE SCALE GENOMIC DNA]</scope>
    <source>
        <strain evidence="6">NCTC11421</strain>
    </source>
</reference>
<evidence type="ECO:0000256" key="2">
    <source>
        <dbReference type="ARBA" id="ARBA00022723"/>
    </source>
</evidence>
<feature type="domain" description="Alpha-D-phosphohexomutase C-terminal" evidence="5">
    <location>
        <begin position="41"/>
        <end position="105"/>
    </location>
</feature>
<dbReference type="InterPro" id="IPR036900">
    <property type="entry name" value="A-D-PHexomutase_C_sf"/>
</dbReference>
<organism evidence="6">
    <name type="scientific">Neisseria gonorrhoeae</name>
    <dbReference type="NCBI Taxonomy" id="485"/>
    <lineage>
        <taxon>Bacteria</taxon>
        <taxon>Pseudomonadati</taxon>
        <taxon>Pseudomonadota</taxon>
        <taxon>Betaproteobacteria</taxon>
        <taxon>Neisseriales</taxon>
        <taxon>Neisseriaceae</taxon>
        <taxon>Neisseria</taxon>
    </lineage>
</organism>
<keyword evidence="4 6" id="KW-0413">Isomerase</keyword>
<keyword evidence="2" id="KW-0479">Metal-binding</keyword>
<dbReference type="SUPFAM" id="SSF55957">
    <property type="entry name" value="Phosphoglucomutase, C-terminal domain"/>
    <property type="match status" value="1"/>
</dbReference>
<sequence>MDKHNTGDGIISALQVLAALQILNQDLATVCADWQPYPQTMINVRIQKGQKWQEASKDVLAEVEKELEGKGRVVLRASGTEPVVRVMVEARQADWARDGAERIAAAIGGI</sequence>
<dbReference type="AlphaFoldDB" id="A0A378VUC3"/>
<dbReference type="InterPro" id="IPR005843">
    <property type="entry name" value="A-D-PHexomutase_C"/>
</dbReference>
<dbReference type="EC" id="5.4.2.2" evidence="6"/>
<keyword evidence="1" id="KW-0597">Phosphoprotein</keyword>
<keyword evidence="3" id="KW-0460">Magnesium</keyword>
<dbReference type="GO" id="GO:0046872">
    <property type="term" value="F:metal ion binding"/>
    <property type="evidence" value="ECO:0007669"/>
    <property type="project" value="UniProtKB-KW"/>
</dbReference>
<evidence type="ECO:0000259" key="5">
    <source>
        <dbReference type="Pfam" id="PF00408"/>
    </source>
</evidence>
<dbReference type="GO" id="GO:0008966">
    <property type="term" value="F:phosphoglucosamine mutase activity"/>
    <property type="evidence" value="ECO:0007669"/>
    <property type="project" value="UniProtKB-EC"/>
</dbReference>
<evidence type="ECO:0000256" key="4">
    <source>
        <dbReference type="ARBA" id="ARBA00023235"/>
    </source>
</evidence>
<evidence type="ECO:0000256" key="3">
    <source>
        <dbReference type="ARBA" id="ARBA00022842"/>
    </source>
</evidence>
<dbReference type="FunFam" id="3.30.310.50:FF:000001">
    <property type="entry name" value="Phosphoglucosamine mutase"/>
    <property type="match status" value="1"/>
</dbReference>
<evidence type="ECO:0000256" key="1">
    <source>
        <dbReference type="ARBA" id="ARBA00022553"/>
    </source>
</evidence>
<dbReference type="GO" id="GO:0004614">
    <property type="term" value="F:phosphoglucomutase activity"/>
    <property type="evidence" value="ECO:0007669"/>
    <property type="project" value="UniProtKB-EC"/>
</dbReference>
<evidence type="ECO:0000313" key="6">
    <source>
        <dbReference type="EMBL" id="SUA20439.1"/>
    </source>
</evidence>
<dbReference type="EC" id="5.4.2.10" evidence="6"/>
<name>A0A378VUC3_NEIGO</name>